<dbReference type="AlphaFoldDB" id="A0A0E9UIR7"/>
<accession>A0A0E9UIR7</accession>
<reference evidence="1" key="1">
    <citation type="submission" date="2014-11" db="EMBL/GenBank/DDBJ databases">
        <authorList>
            <person name="Amaro Gonzalez C."/>
        </authorList>
    </citation>
    <scope>NUCLEOTIDE SEQUENCE</scope>
</reference>
<name>A0A0E9UIR7_ANGAN</name>
<reference evidence="1" key="2">
    <citation type="journal article" date="2015" name="Fish Shellfish Immunol.">
        <title>Early steps in the European eel (Anguilla anguilla)-Vibrio vulnificus interaction in the gills: Role of the RtxA13 toxin.</title>
        <authorList>
            <person name="Callol A."/>
            <person name="Pajuelo D."/>
            <person name="Ebbesson L."/>
            <person name="Teles M."/>
            <person name="MacKenzie S."/>
            <person name="Amaro C."/>
        </authorList>
    </citation>
    <scope>NUCLEOTIDE SEQUENCE</scope>
</reference>
<dbReference type="EMBL" id="GBXM01043412">
    <property type="protein sequence ID" value="JAH65165.1"/>
    <property type="molecule type" value="Transcribed_RNA"/>
</dbReference>
<sequence>MSGFLKGCRICLRSTWK</sequence>
<protein>
    <submittedName>
        <fullName evidence="1">Uncharacterized protein</fullName>
    </submittedName>
</protein>
<proteinExistence type="predicted"/>
<organism evidence="1">
    <name type="scientific">Anguilla anguilla</name>
    <name type="common">European freshwater eel</name>
    <name type="synonym">Muraena anguilla</name>
    <dbReference type="NCBI Taxonomy" id="7936"/>
    <lineage>
        <taxon>Eukaryota</taxon>
        <taxon>Metazoa</taxon>
        <taxon>Chordata</taxon>
        <taxon>Craniata</taxon>
        <taxon>Vertebrata</taxon>
        <taxon>Euteleostomi</taxon>
        <taxon>Actinopterygii</taxon>
        <taxon>Neopterygii</taxon>
        <taxon>Teleostei</taxon>
        <taxon>Anguilliformes</taxon>
        <taxon>Anguillidae</taxon>
        <taxon>Anguilla</taxon>
    </lineage>
</organism>
<evidence type="ECO:0000313" key="1">
    <source>
        <dbReference type="EMBL" id="JAH65165.1"/>
    </source>
</evidence>